<dbReference type="eggNOG" id="COG3206">
    <property type="taxonomic scope" value="Bacteria"/>
</dbReference>
<dbReference type="STRING" id="457570.Nther_2499"/>
<evidence type="ECO:0000256" key="7">
    <source>
        <dbReference type="SAM" id="Coils"/>
    </source>
</evidence>
<feature type="transmembrane region" description="Helical" evidence="9">
    <location>
        <begin position="492"/>
        <end position="513"/>
    </location>
</feature>
<evidence type="ECO:0000256" key="6">
    <source>
        <dbReference type="ARBA" id="ARBA00023136"/>
    </source>
</evidence>
<accession>B2A1C4</accession>
<comment type="subcellular location">
    <subcellularLocation>
        <location evidence="1">Cell membrane</location>
        <topology evidence="1">Multi-pass membrane protein</topology>
    </subcellularLocation>
</comment>
<evidence type="ECO:0000256" key="2">
    <source>
        <dbReference type="ARBA" id="ARBA00006683"/>
    </source>
</evidence>
<dbReference type="AlphaFoldDB" id="B2A1C4"/>
<evidence type="ECO:0000256" key="5">
    <source>
        <dbReference type="ARBA" id="ARBA00022989"/>
    </source>
</evidence>
<evidence type="ECO:0000256" key="3">
    <source>
        <dbReference type="ARBA" id="ARBA00022475"/>
    </source>
</evidence>
<dbReference type="PANTHER" id="PTHR32309">
    <property type="entry name" value="TYROSINE-PROTEIN KINASE"/>
    <property type="match status" value="1"/>
</dbReference>
<name>B2A1C4_NATTJ</name>
<evidence type="ECO:0000256" key="4">
    <source>
        <dbReference type="ARBA" id="ARBA00022692"/>
    </source>
</evidence>
<dbReference type="EMBL" id="CP001034">
    <property type="protein sequence ID" value="ACB86062.1"/>
    <property type="molecule type" value="Genomic_DNA"/>
</dbReference>
<feature type="coiled-coil region" evidence="7">
    <location>
        <begin position="292"/>
        <end position="322"/>
    </location>
</feature>
<feature type="region of interest" description="Disordered" evidence="8">
    <location>
        <begin position="395"/>
        <end position="431"/>
    </location>
</feature>
<keyword evidence="3" id="KW-1003">Cell membrane</keyword>
<gene>
    <name evidence="11" type="ordered locus">Nther_2499</name>
</gene>
<evidence type="ECO:0000313" key="11">
    <source>
        <dbReference type="EMBL" id="ACB86062.1"/>
    </source>
</evidence>
<evidence type="ECO:0000259" key="10">
    <source>
        <dbReference type="Pfam" id="PF02706"/>
    </source>
</evidence>
<dbReference type="InterPro" id="IPR003856">
    <property type="entry name" value="LPS_length_determ_N"/>
</dbReference>
<dbReference type="HOGENOM" id="CLU_602471_0_0_9"/>
<keyword evidence="7" id="KW-0175">Coiled coil</keyword>
<dbReference type="GO" id="GO:0005886">
    <property type="term" value="C:plasma membrane"/>
    <property type="evidence" value="ECO:0007669"/>
    <property type="project" value="UniProtKB-SubCell"/>
</dbReference>
<reference evidence="11 12" key="2">
    <citation type="journal article" date="2011" name="J. Bacteriol.">
        <title>Complete genome sequence of the anaerobic, halophilic alkalithermophile Natranaerobius thermophilus JW/NM-WN-LF.</title>
        <authorList>
            <person name="Zhao B."/>
            <person name="Mesbah N.M."/>
            <person name="Dalin E."/>
            <person name="Goodwin L."/>
            <person name="Nolan M."/>
            <person name="Pitluck S."/>
            <person name="Chertkov O."/>
            <person name="Brettin T.S."/>
            <person name="Han J."/>
            <person name="Larimer F.W."/>
            <person name="Land M.L."/>
            <person name="Hauser L."/>
            <person name="Kyrpides N."/>
            <person name="Wiegel J."/>
        </authorList>
    </citation>
    <scope>NUCLEOTIDE SEQUENCE [LARGE SCALE GENOMIC DNA]</scope>
    <source>
        <strain evidence="12">ATCC BAA-1301 / DSM 18059 / JW/NM-WN-LF</strain>
    </source>
</reference>
<keyword evidence="12" id="KW-1185">Reference proteome</keyword>
<proteinExistence type="inferred from homology"/>
<protein>
    <submittedName>
        <fullName evidence="11">Lipopolysaccharide biosynthesis protein</fullName>
    </submittedName>
</protein>
<dbReference type="OrthoDB" id="2360475at2"/>
<evidence type="ECO:0000256" key="8">
    <source>
        <dbReference type="SAM" id="MobiDB-lite"/>
    </source>
</evidence>
<dbReference type="PANTHER" id="PTHR32309:SF31">
    <property type="entry name" value="CAPSULAR EXOPOLYSACCHARIDE FAMILY"/>
    <property type="match status" value="1"/>
</dbReference>
<keyword evidence="6 9" id="KW-0472">Membrane</keyword>
<reference evidence="11 12" key="1">
    <citation type="submission" date="2008-04" db="EMBL/GenBank/DDBJ databases">
        <title>Complete sequence of chromosome of Natranaerobius thermophilus JW/NM-WN-LF.</title>
        <authorList>
            <consortium name="US DOE Joint Genome Institute"/>
            <person name="Copeland A."/>
            <person name="Lucas S."/>
            <person name="Lapidus A."/>
            <person name="Glavina del Rio T."/>
            <person name="Dalin E."/>
            <person name="Tice H."/>
            <person name="Bruce D."/>
            <person name="Goodwin L."/>
            <person name="Pitluck S."/>
            <person name="Chertkov O."/>
            <person name="Brettin T."/>
            <person name="Detter J.C."/>
            <person name="Han C."/>
            <person name="Kuske C.R."/>
            <person name="Schmutz J."/>
            <person name="Larimer F."/>
            <person name="Land M."/>
            <person name="Hauser L."/>
            <person name="Kyrpides N."/>
            <person name="Lykidis A."/>
            <person name="Mesbah N.M."/>
            <person name="Wiegel J."/>
        </authorList>
    </citation>
    <scope>NUCLEOTIDE SEQUENCE [LARGE SCALE GENOMIC DNA]</scope>
    <source>
        <strain evidence="12">ATCC BAA-1301 / DSM 18059 / JW/NM-WN-LF</strain>
    </source>
</reference>
<keyword evidence="4 9" id="KW-0812">Transmembrane</keyword>
<dbReference type="Pfam" id="PF02706">
    <property type="entry name" value="Wzz"/>
    <property type="match status" value="1"/>
</dbReference>
<dbReference type="KEGG" id="nth:Nther_2499"/>
<sequence length="522" mass="60883">MTKQDKNNQQKQSQENQERQDHTVQENQDFGEQEIDLRELIEVLLKRKWLIAGIMAVAVFLAGIFTLLIREPYVATILDMEFDEIEQGEYPSGEAFSTSDIISPYVLSRVVEDLELDRYDLGVRELREVLEVEELYYPVDDDDEETEPAHQYQLTIYEHEDIEMSTQLKRQIISRVIDVYQQEYTSEFIERPPFPRLTEDHEEFLDMDYPFIARNLRSYQGMFQDHIEELLEEADDEEEFAETPIDEFYSSTYGMSFHDLLRDLESLEETQYQDISAAIRTNALSKDPERAITRYSQMIDELEREEEKKQREADHVRELLGDADQLRTGDLPSMFPSVIEEGDHDLLGEIYDKLYADNFYPQLLEVSLEAADDSIDKKYEIQRLERDIERMEAAKAAKNSDDVEDNSVDNLDNNDNLEDDNEGNNPGSGMDLEELKEQVDTDISRLVADLNRLVNIHNNMMEEYYEERAREGISYARMPFAGTEGGNLQLNVALGAVLGLMIGVFGSFFHEFWTRTDRNKKE</sequence>
<dbReference type="Proteomes" id="UP000001683">
    <property type="component" value="Chromosome"/>
</dbReference>
<organism evidence="11 12">
    <name type="scientific">Natranaerobius thermophilus (strain ATCC BAA-1301 / DSM 18059 / JW/NM-WN-LF)</name>
    <dbReference type="NCBI Taxonomy" id="457570"/>
    <lineage>
        <taxon>Bacteria</taxon>
        <taxon>Bacillati</taxon>
        <taxon>Bacillota</taxon>
        <taxon>Clostridia</taxon>
        <taxon>Natranaerobiales</taxon>
        <taxon>Natranaerobiaceae</taxon>
        <taxon>Natranaerobius</taxon>
    </lineage>
</organism>
<comment type="similarity">
    <text evidence="2">Belongs to the CpsC/CapA family.</text>
</comment>
<evidence type="ECO:0000256" key="1">
    <source>
        <dbReference type="ARBA" id="ARBA00004651"/>
    </source>
</evidence>
<feature type="domain" description="Polysaccharide chain length determinant N-terminal" evidence="10">
    <location>
        <begin position="33"/>
        <end position="77"/>
    </location>
</feature>
<dbReference type="InParanoid" id="B2A1C4"/>
<evidence type="ECO:0000313" key="12">
    <source>
        <dbReference type="Proteomes" id="UP000001683"/>
    </source>
</evidence>
<evidence type="ECO:0000256" key="9">
    <source>
        <dbReference type="SAM" id="Phobius"/>
    </source>
</evidence>
<dbReference type="RefSeq" id="WP_012448906.1">
    <property type="nucleotide sequence ID" value="NC_010718.1"/>
</dbReference>
<feature type="region of interest" description="Disordered" evidence="8">
    <location>
        <begin position="1"/>
        <end position="28"/>
    </location>
</feature>
<keyword evidence="5 9" id="KW-1133">Transmembrane helix</keyword>
<feature type="transmembrane region" description="Helical" evidence="9">
    <location>
        <begin position="49"/>
        <end position="69"/>
    </location>
</feature>
<dbReference type="InterPro" id="IPR050445">
    <property type="entry name" value="Bact_polysacc_biosynth/exp"/>
</dbReference>